<dbReference type="InterPro" id="IPR027417">
    <property type="entry name" value="P-loop_NTPase"/>
</dbReference>
<reference evidence="2" key="1">
    <citation type="journal article" date="2015" name="PLoS Genet.">
        <title>Genome Sequence and Transcriptome Analyses of Chrysochromulina tobin: Metabolic Tools for Enhanced Algal Fitness in the Prominent Order Prymnesiales (Haptophyceae).</title>
        <authorList>
            <person name="Hovde B.T."/>
            <person name="Deodato C.R."/>
            <person name="Hunsperger H.M."/>
            <person name="Ryken S.A."/>
            <person name="Yost W."/>
            <person name="Jha R.K."/>
            <person name="Patterson J."/>
            <person name="Monnat R.J. Jr."/>
            <person name="Barlow S.B."/>
            <person name="Starkenburg S.R."/>
            <person name="Cattolico R.A."/>
        </authorList>
    </citation>
    <scope>NUCLEOTIDE SEQUENCE</scope>
    <source>
        <strain evidence="2">CCMP291</strain>
    </source>
</reference>
<dbReference type="EMBL" id="JWZX01003274">
    <property type="protein sequence ID" value="KOO22467.1"/>
    <property type="molecule type" value="Genomic_DNA"/>
</dbReference>
<dbReference type="Gene3D" id="3.40.50.300">
    <property type="entry name" value="P-loop containing nucleotide triphosphate hydrolases"/>
    <property type="match status" value="1"/>
</dbReference>
<sequence length="224" mass="25602">MLQWRCSVDDVPTTCRTPEQAQTAGLQLCFQQHAIRLKVQGSQTPYRFVHVIRDPLEVVLSGYEYHLKTTERWALRPDKRFKNKSYRSYLNSLSLAEGLAAELKHSLHDNLKTMPRVLNRTGGRPCTLTLRLEDFERDWRGTTARLWDLFGVEGAGVSARLDREIAKHNVYQSNRPRLTNAHVGNVTSRGAMRAVVRSLPAVYQKIQHVRKQIGFPDVGKEGLP</sequence>
<comment type="caution">
    <text evidence="1">The sequence shown here is derived from an EMBL/GenBank/DDBJ whole genome shotgun (WGS) entry which is preliminary data.</text>
</comment>
<gene>
    <name evidence="1" type="ORF">Ctob_001447</name>
</gene>
<evidence type="ECO:0000313" key="2">
    <source>
        <dbReference type="Proteomes" id="UP000037460"/>
    </source>
</evidence>
<accession>A0A0M0J816</accession>
<dbReference type="OrthoDB" id="498565at2759"/>
<protein>
    <submittedName>
        <fullName evidence="1">Uncharacterized protein</fullName>
    </submittedName>
</protein>
<evidence type="ECO:0000313" key="1">
    <source>
        <dbReference type="EMBL" id="KOO22467.1"/>
    </source>
</evidence>
<dbReference type="SUPFAM" id="SSF52540">
    <property type="entry name" value="P-loop containing nucleoside triphosphate hydrolases"/>
    <property type="match status" value="1"/>
</dbReference>
<proteinExistence type="predicted"/>
<keyword evidence="2" id="KW-1185">Reference proteome</keyword>
<dbReference type="AlphaFoldDB" id="A0A0M0J816"/>
<dbReference type="Proteomes" id="UP000037460">
    <property type="component" value="Unassembled WGS sequence"/>
</dbReference>
<name>A0A0M0J816_9EUKA</name>
<organism evidence="1 2">
    <name type="scientific">Chrysochromulina tobinii</name>
    <dbReference type="NCBI Taxonomy" id="1460289"/>
    <lineage>
        <taxon>Eukaryota</taxon>
        <taxon>Haptista</taxon>
        <taxon>Haptophyta</taxon>
        <taxon>Prymnesiophyceae</taxon>
        <taxon>Prymnesiales</taxon>
        <taxon>Chrysochromulinaceae</taxon>
        <taxon>Chrysochromulina</taxon>
    </lineage>
</organism>